<feature type="region of interest" description="Disordered" evidence="1">
    <location>
        <begin position="1"/>
        <end position="27"/>
    </location>
</feature>
<name>Q60AL2_METCA</name>
<gene>
    <name evidence="2" type="ordered locus">MCA0839</name>
</gene>
<sequence>MKIRRWRNAGGGRQTHPRSRSARSRSVEGFGAEIETLESPNDSRFAVAAILHACAGVSHFKRGVFPKAVYKSRGCGGFAEKAPRGSSSTAATGRSSKAPVRQEFRPSNLTTEEYSMTEDRMQLSELLEKAVSCFNRWNNPLVKTTPEPDRFDLATCRIPFGVTGGGNQCDGKRLHSVAPRHGRRRLDSSTER</sequence>
<dbReference type="EMBL" id="AE017282">
    <property type="protein sequence ID" value="AAU93074.1"/>
    <property type="molecule type" value="Genomic_DNA"/>
</dbReference>
<reference evidence="2 3" key="1">
    <citation type="journal article" date="2004" name="PLoS Biol.">
        <title>Genomic insights into methanotrophy: the complete genome sequence of Methylococcus capsulatus (Bath).</title>
        <authorList>
            <person name="Ward N.L."/>
            <person name="Larsen O."/>
            <person name="Sakwa J."/>
            <person name="Bruseth L."/>
            <person name="Khouri H.M."/>
            <person name="Durkin A.S."/>
            <person name="Dimitrov G."/>
            <person name="Jiang L."/>
            <person name="Scanlan D."/>
            <person name="Kang K.H."/>
            <person name="Lewis M.R."/>
            <person name="Nelson K.E."/>
            <person name="Methe B.A."/>
            <person name="Wu M."/>
            <person name="Heidelberg J.F."/>
            <person name="Paulsen I.T."/>
            <person name="Fouts D.E."/>
            <person name="Ravel J."/>
            <person name="Tettelin H."/>
            <person name="Ren Q."/>
            <person name="Read T.D."/>
            <person name="DeBoy R.T."/>
            <person name="Seshadri R."/>
            <person name="Salzberg S.L."/>
            <person name="Jensen H.B."/>
            <person name="Birkeland N.K."/>
            <person name="Nelson W.C."/>
            <person name="Dodson R.J."/>
            <person name="Grindhaug S.H."/>
            <person name="Holt I.E."/>
            <person name="Eidhammer I."/>
            <person name="Jonasen I."/>
            <person name="Vanaken S."/>
            <person name="Utterback T.R."/>
            <person name="Feldblyum T.V."/>
            <person name="Fraser C.M."/>
            <person name="Lillehaug J.R."/>
            <person name="Eisen J.A."/>
        </authorList>
    </citation>
    <scope>NUCLEOTIDE SEQUENCE [LARGE SCALE GENOMIC DNA]</scope>
    <source>
        <strain evidence="3">ATCC 33009 / NCIMB 11132 / Bath</strain>
    </source>
</reference>
<dbReference type="HOGENOM" id="CLU_1413714_0_0_6"/>
<organism evidence="2 3">
    <name type="scientific">Methylococcus capsulatus (strain ATCC 33009 / NCIMB 11132 / Bath)</name>
    <dbReference type="NCBI Taxonomy" id="243233"/>
    <lineage>
        <taxon>Bacteria</taxon>
        <taxon>Pseudomonadati</taxon>
        <taxon>Pseudomonadota</taxon>
        <taxon>Gammaproteobacteria</taxon>
        <taxon>Methylococcales</taxon>
        <taxon>Methylococcaceae</taxon>
        <taxon>Methylococcus</taxon>
    </lineage>
</organism>
<proteinExistence type="predicted"/>
<protein>
    <submittedName>
        <fullName evidence="2">Uncharacterized protein</fullName>
    </submittedName>
</protein>
<evidence type="ECO:0000256" key="1">
    <source>
        <dbReference type="SAM" id="MobiDB-lite"/>
    </source>
</evidence>
<accession>Q60AL2</accession>
<dbReference type="AlphaFoldDB" id="Q60AL2"/>
<dbReference type="KEGG" id="mca:MCA0839"/>
<feature type="compositionally biased region" description="Low complexity" evidence="1">
    <location>
        <begin position="84"/>
        <end position="96"/>
    </location>
</feature>
<evidence type="ECO:0000313" key="2">
    <source>
        <dbReference type="EMBL" id="AAU93074.1"/>
    </source>
</evidence>
<dbReference type="Proteomes" id="UP000006821">
    <property type="component" value="Chromosome"/>
</dbReference>
<evidence type="ECO:0000313" key="3">
    <source>
        <dbReference type="Proteomes" id="UP000006821"/>
    </source>
</evidence>
<feature type="region of interest" description="Disordered" evidence="1">
    <location>
        <begin position="80"/>
        <end position="101"/>
    </location>
</feature>